<accession>A0A2B4RKE3</accession>
<proteinExistence type="predicted"/>
<feature type="transmembrane region" description="Helical" evidence="1">
    <location>
        <begin position="197"/>
        <end position="217"/>
    </location>
</feature>
<organism evidence="3 4">
    <name type="scientific">Stylophora pistillata</name>
    <name type="common">Smooth cauliflower coral</name>
    <dbReference type="NCBI Taxonomy" id="50429"/>
    <lineage>
        <taxon>Eukaryota</taxon>
        <taxon>Metazoa</taxon>
        <taxon>Cnidaria</taxon>
        <taxon>Anthozoa</taxon>
        <taxon>Hexacorallia</taxon>
        <taxon>Scleractinia</taxon>
        <taxon>Astrocoeniina</taxon>
        <taxon>Pocilloporidae</taxon>
        <taxon>Stylophora</taxon>
    </lineage>
</organism>
<dbReference type="EMBL" id="LSMT01000506">
    <property type="protein sequence ID" value="PFX16960.1"/>
    <property type="molecule type" value="Genomic_DNA"/>
</dbReference>
<gene>
    <name evidence="3" type="ORF">AWC38_SpisGene18738</name>
</gene>
<dbReference type="SUPFAM" id="SSF52058">
    <property type="entry name" value="L domain-like"/>
    <property type="match status" value="1"/>
</dbReference>
<sequence length="218" mass="23678">MAKTFFASIFALIFLQHSFCGEQSGERAPNSVSDDIAEGYPTGCQVYKHRRFLQCRNAGIDTIPEVKESWQVVNVDLSGNNISSVQFGNGYRSVQSINLERNNITTLSEESIQELEHIHYLSGSGDKRQAAICIEADPGIFDSGGPNLGPTVEDKLLRQMTPDPGSDEVQKPVNSTANAAQIEAKHQAFEKGRVAEIVGVTLAFAAVIVVMSVAFIAM</sequence>
<reference evidence="4" key="1">
    <citation type="journal article" date="2017" name="bioRxiv">
        <title>Comparative analysis of the genomes of Stylophora pistillata and Acropora digitifera provides evidence for extensive differences between species of corals.</title>
        <authorList>
            <person name="Voolstra C.R."/>
            <person name="Li Y."/>
            <person name="Liew Y.J."/>
            <person name="Baumgarten S."/>
            <person name="Zoccola D."/>
            <person name="Flot J.-F."/>
            <person name="Tambutte S."/>
            <person name="Allemand D."/>
            <person name="Aranda M."/>
        </authorList>
    </citation>
    <scope>NUCLEOTIDE SEQUENCE [LARGE SCALE GENOMIC DNA]</scope>
</reference>
<keyword evidence="4" id="KW-1185">Reference proteome</keyword>
<dbReference type="AlphaFoldDB" id="A0A2B4RKE3"/>
<dbReference type="Proteomes" id="UP000225706">
    <property type="component" value="Unassembled WGS sequence"/>
</dbReference>
<keyword evidence="1" id="KW-0812">Transmembrane</keyword>
<name>A0A2B4RKE3_STYPI</name>
<evidence type="ECO:0000256" key="2">
    <source>
        <dbReference type="SAM" id="SignalP"/>
    </source>
</evidence>
<dbReference type="InterPro" id="IPR001611">
    <property type="entry name" value="Leu-rich_rpt"/>
</dbReference>
<dbReference type="OrthoDB" id="676979at2759"/>
<keyword evidence="1" id="KW-0472">Membrane</keyword>
<evidence type="ECO:0000313" key="3">
    <source>
        <dbReference type="EMBL" id="PFX16960.1"/>
    </source>
</evidence>
<evidence type="ECO:0000256" key="1">
    <source>
        <dbReference type="SAM" id="Phobius"/>
    </source>
</evidence>
<evidence type="ECO:0000313" key="4">
    <source>
        <dbReference type="Proteomes" id="UP000225706"/>
    </source>
</evidence>
<keyword evidence="1" id="KW-1133">Transmembrane helix</keyword>
<comment type="caution">
    <text evidence="3">The sequence shown here is derived from an EMBL/GenBank/DDBJ whole genome shotgun (WGS) entry which is preliminary data.</text>
</comment>
<protein>
    <submittedName>
        <fullName evidence="3">Uncharacterized protein</fullName>
    </submittedName>
</protein>
<feature type="chain" id="PRO_5013310190" evidence="2">
    <location>
        <begin position="21"/>
        <end position="218"/>
    </location>
</feature>
<feature type="signal peptide" evidence="2">
    <location>
        <begin position="1"/>
        <end position="20"/>
    </location>
</feature>
<keyword evidence="2" id="KW-0732">Signal</keyword>
<dbReference type="Pfam" id="PF13855">
    <property type="entry name" value="LRR_8"/>
    <property type="match status" value="1"/>
</dbReference>
<dbReference type="InterPro" id="IPR032675">
    <property type="entry name" value="LRR_dom_sf"/>
</dbReference>
<dbReference type="Gene3D" id="3.80.10.10">
    <property type="entry name" value="Ribonuclease Inhibitor"/>
    <property type="match status" value="1"/>
</dbReference>